<name>A0ABQ9D4V1_9PASS</name>
<dbReference type="PANTHER" id="PTHR33332">
    <property type="entry name" value="REVERSE TRANSCRIPTASE DOMAIN-CONTAINING PROTEIN"/>
    <property type="match status" value="1"/>
</dbReference>
<feature type="compositionally biased region" description="Low complexity" evidence="1">
    <location>
        <begin position="109"/>
        <end position="128"/>
    </location>
</feature>
<organism evidence="2 3">
    <name type="scientific">Willisornis vidua</name>
    <name type="common">Xingu scale-backed antbird</name>
    <dbReference type="NCBI Taxonomy" id="1566151"/>
    <lineage>
        <taxon>Eukaryota</taxon>
        <taxon>Metazoa</taxon>
        <taxon>Chordata</taxon>
        <taxon>Craniata</taxon>
        <taxon>Vertebrata</taxon>
        <taxon>Euteleostomi</taxon>
        <taxon>Archelosauria</taxon>
        <taxon>Archosauria</taxon>
        <taxon>Dinosauria</taxon>
        <taxon>Saurischia</taxon>
        <taxon>Theropoda</taxon>
        <taxon>Coelurosauria</taxon>
        <taxon>Aves</taxon>
        <taxon>Neognathae</taxon>
        <taxon>Neoaves</taxon>
        <taxon>Telluraves</taxon>
        <taxon>Australaves</taxon>
        <taxon>Passeriformes</taxon>
        <taxon>Thamnophilidae</taxon>
        <taxon>Willisornis</taxon>
    </lineage>
</organism>
<evidence type="ECO:0000313" key="3">
    <source>
        <dbReference type="Proteomes" id="UP001145742"/>
    </source>
</evidence>
<evidence type="ECO:0000256" key="1">
    <source>
        <dbReference type="SAM" id="MobiDB-lite"/>
    </source>
</evidence>
<reference evidence="2" key="1">
    <citation type="submission" date="2019-10" db="EMBL/GenBank/DDBJ databases">
        <authorList>
            <person name="Soares A.E.R."/>
            <person name="Aleixo A."/>
            <person name="Schneider P."/>
            <person name="Miyaki C.Y."/>
            <person name="Schneider M.P."/>
            <person name="Mello C."/>
            <person name="Vasconcelos A.T.R."/>
        </authorList>
    </citation>
    <scope>NUCLEOTIDE SEQUENCE</scope>
    <source>
        <tissue evidence="2">Muscle</tissue>
    </source>
</reference>
<feature type="region of interest" description="Disordered" evidence="1">
    <location>
        <begin position="108"/>
        <end position="128"/>
    </location>
</feature>
<evidence type="ECO:0000313" key="2">
    <source>
        <dbReference type="EMBL" id="KAJ7414820.1"/>
    </source>
</evidence>
<dbReference type="EMBL" id="WHWB01034030">
    <property type="protein sequence ID" value="KAJ7414820.1"/>
    <property type="molecule type" value="Genomic_DNA"/>
</dbReference>
<gene>
    <name evidence="2" type="ORF">WISP_81694</name>
</gene>
<dbReference type="Proteomes" id="UP001145742">
    <property type="component" value="Unassembled WGS sequence"/>
</dbReference>
<protein>
    <submittedName>
        <fullName evidence="2">Uncharacterized protein</fullName>
    </submittedName>
</protein>
<keyword evidence="3" id="KW-1185">Reference proteome</keyword>
<comment type="caution">
    <text evidence="2">The sequence shown here is derived from an EMBL/GenBank/DDBJ whole genome shotgun (WGS) entry which is preliminary data.</text>
</comment>
<accession>A0ABQ9D4V1</accession>
<proteinExistence type="predicted"/>
<sequence>MYKPLTEIQTPGLGNTCSMTTCFIKILRFSLRNLSQDEDLNVPVKIYNILTYLKNSKDVWAYWWTVTSGVPQSSVLGLVLFMIFINDLDDRISAPLVSLQMTPSWECRSAGGQEGSAEGSGQTGSMSQGQLYEAQQGKVLGPALGSQQPPAALQAEGRACGNLPCRKECGNVGQQELNMSQQCAHVAKEATGILACTNSLSSRTTEGIVPLFSALVRAHLRPHLESCVQLQCPNSRRMWTCWSKSRGGP</sequence>